<reference evidence="3 4" key="1">
    <citation type="submission" date="2016-10" db="EMBL/GenBank/DDBJ databases">
        <authorList>
            <person name="de Groot N.N."/>
        </authorList>
    </citation>
    <scope>NUCLEOTIDE SEQUENCE [LARGE SCALE GENOMIC DNA]</scope>
    <source>
        <strain evidence="3 4">DSM 21741</strain>
    </source>
</reference>
<dbReference type="STRING" id="546871.SAMN04488543_0546"/>
<dbReference type="GO" id="GO:0005737">
    <property type="term" value="C:cytoplasm"/>
    <property type="evidence" value="ECO:0007669"/>
    <property type="project" value="TreeGrafter"/>
</dbReference>
<dbReference type="SUPFAM" id="SSF51735">
    <property type="entry name" value="NAD(P)-binding Rossmann-fold domains"/>
    <property type="match status" value="1"/>
</dbReference>
<dbReference type="EMBL" id="LT629749">
    <property type="protein sequence ID" value="SDR81792.1"/>
    <property type="molecule type" value="Genomic_DNA"/>
</dbReference>
<evidence type="ECO:0000313" key="3">
    <source>
        <dbReference type="EMBL" id="SDR81792.1"/>
    </source>
</evidence>
<sequence length="296" mass="30027">MRVFVTGASGWIGSAVVPELVAAGHQVVGLARSDQSAASVTASGAEVLRGSLDDLDSLAKGAAEADGVIHLAFNHDFSDYAGAGRTERAALETLASTLEGSGRPLLFAAGTAIVGPGRAITEHDAAPGGPDSPRGGGEQLALGYAERGVRTVSLRFAPTVHGAGDHGFVATLAGVARRTGVAGYVGDGGNRWSAVHVRDAARLVALALEQAPGGTVVHAVAEEGVQARAIAEALGRGLGLPTRSIPPEEAAEHFGWIGMFFGLDIPASSAITRAALGWTPTHPTLLADLEAGHYTR</sequence>
<gene>
    <name evidence="3" type="ORF">SAMN04488543_0546</name>
</gene>
<dbReference type="GO" id="GO:0004029">
    <property type="term" value="F:aldehyde dehydrogenase (NAD+) activity"/>
    <property type="evidence" value="ECO:0007669"/>
    <property type="project" value="TreeGrafter"/>
</dbReference>
<evidence type="ECO:0000256" key="1">
    <source>
        <dbReference type="SAM" id="MobiDB-lite"/>
    </source>
</evidence>
<dbReference type="AlphaFoldDB" id="A0A1H1M5K8"/>
<dbReference type="Proteomes" id="UP000199092">
    <property type="component" value="Chromosome I"/>
</dbReference>
<dbReference type="InterPro" id="IPR051783">
    <property type="entry name" value="NAD(P)-dependent_oxidoreduct"/>
</dbReference>
<dbReference type="Pfam" id="PF01370">
    <property type="entry name" value="Epimerase"/>
    <property type="match status" value="1"/>
</dbReference>
<evidence type="ECO:0000313" key="4">
    <source>
        <dbReference type="Proteomes" id="UP000199092"/>
    </source>
</evidence>
<accession>A0A1H1M5K8</accession>
<dbReference type="Gene3D" id="3.40.50.720">
    <property type="entry name" value="NAD(P)-binding Rossmann-like Domain"/>
    <property type="match status" value="1"/>
</dbReference>
<dbReference type="PANTHER" id="PTHR48079">
    <property type="entry name" value="PROTEIN YEEZ"/>
    <property type="match status" value="1"/>
</dbReference>
<evidence type="ECO:0000259" key="2">
    <source>
        <dbReference type="Pfam" id="PF01370"/>
    </source>
</evidence>
<keyword evidence="4" id="KW-1185">Reference proteome</keyword>
<dbReference type="InterPro" id="IPR001509">
    <property type="entry name" value="Epimerase_deHydtase"/>
</dbReference>
<dbReference type="InterPro" id="IPR036291">
    <property type="entry name" value="NAD(P)-bd_dom_sf"/>
</dbReference>
<dbReference type="CDD" id="cd05262">
    <property type="entry name" value="SDR_a7"/>
    <property type="match status" value="1"/>
</dbReference>
<name>A0A1H1M5K8_9ACTN</name>
<feature type="region of interest" description="Disordered" evidence="1">
    <location>
        <begin position="120"/>
        <end position="139"/>
    </location>
</feature>
<dbReference type="RefSeq" id="WP_091409829.1">
    <property type="nucleotide sequence ID" value="NZ_LT629749.1"/>
</dbReference>
<dbReference type="PANTHER" id="PTHR48079:SF6">
    <property type="entry name" value="NAD(P)-BINDING DOMAIN-CONTAINING PROTEIN-RELATED"/>
    <property type="match status" value="1"/>
</dbReference>
<feature type="domain" description="NAD-dependent epimerase/dehydratase" evidence="2">
    <location>
        <begin position="3"/>
        <end position="211"/>
    </location>
</feature>
<proteinExistence type="predicted"/>
<dbReference type="OrthoDB" id="9787292at2"/>
<protein>
    <submittedName>
        <fullName evidence="3">Nucleoside-diphosphate-sugar epimerase</fullName>
    </submittedName>
</protein>
<organism evidence="3 4">
    <name type="scientific">Friedmanniella luteola</name>
    <dbReference type="NCBI Taxonomy" id="546871"/>
    <lineage>
        <taxon>Bacteria</taxon>
        <taxon>Bacillati</taxon>
        <taxon>Actinomycetota</taxon>
        <taxon>Actinomycetes</taxon>
        <taxon>Propionibacteriales</taxon>
        <taxon>Nocardioidaceae</taxon>
        <taxon>Friedmanniella</taxon>
    </lineage>
</organism>